<dbReference type="Proteomes" id="UP000298390">
    <property type="component" value="Unassembled WGS sequence"/>
</dbReference>
<dbReference type="AlphaFoldDB" id="A0A4Y9XWI3"/>
<evidence type="ECO:0000313" key="3">
    <source>
        <dbReference type="Proteomes" id="UP000298390"/>
    </source>
</evidence>
<organism evidence="2 3">
    <name type="scientific">Rhodofomes roseus</name>
    <dbReference type="NCBI Taxonomy" id="34475"/>
    <lineage>
        <taxon>Eukaryota</taxon>
        <taxon>Fungi</taxon>
        <taxon>Dikarya</taxon>
        <taxon>Basidiomycota</taxon>
        <taxon>Agaricomycotina</taxon>
        <taxon>Agaricomycetes</taxon>
        <taxon>Polyporales</taxon>
        <taxon>Rhodofomes</taxon>
    </lineage>
</organism>
<name>A0A4Y9XWI3_9APHY</name>
<evidence type="ECO:0000313" key="2">
    <source>
        <dbReference type="EMBL" id="TFY54594.1"/>
    </source>
</evidence>
<evidence type="ECO:0008006" key="4">
    <source>
        <dbReference type="Google" id="ProtNLM"/>
    </source>
</evidence>
<evidence type="ECO:0000256" key="1">
    <source>
        <dbReference type="SAM" id="SignalP"/>
    </source>
</evidence>
<feature type="signal peptide" evidence="1">
    <location>
        <begin position="1"/>
        <end position="22"/>
    </location>
</feature>
<reference evidence="2 3" key="1">
    <citation type="submission" date="2019-01" db="EMBL/GenBank/DDBJ databases">
        <title>Genome sequencing of the rare red list fungi Fomitopsis rosea.</title>
        <authorList>
            <person name="Buettner E."/>
            <person name="Kellner H."/>
        </authorList>
    </citation>
    <scope>NUCLEOTIDE SEQUENCE [LARGE SCALE GENOMIC DNA]</scope>
    <source>
        <strain evidence="2 3">DSM 105464</strain>
    </source>
</reference>
<proteinExistence type="predicted"/>
<keyword evidence="1" id="KW-0732">Signal</keyword>
<comment type="caution">
    <text evidence="2">The sequence shown here is derived from an EMBL/GenBank/DDBJ whole genome shotgun (WGS) entry which is preliminary data.</text>
</comment>
<accession>A0A4Y9XWI3</accession>
<dbReference type="STRING" id="34475.A0A4Y9XWI3"/>
<feature type="chain" id="PRO_5021451742" description="Glycopeptide" evidence="1">
    <location>
        <begin position="23"/>
        <end position="157"/>
    </location>
</feature>
<protein>
    <recommendedName>
        <fullName evidence="4">Glycopeptide</fullName>
    </recommendedName>
</protein>
<sequence length="157" mass="16208">MFSKLLNAALFTAAIAFVRVHAETHTVSFVNKCVDGTPWLWGPNGALYTSTGASITFDGEAPGLISYLQTGSCGNNGEGCTLIEASLINGASSADISLIPPHEFSVTSGFGYYGGCEPAGADCTYAQCPDAFHTSGMTGVQVGCTADNVDLSITFCD</sequence>
<dbReference type="EMBL" id="SEKV01000681">
    <property type="protein sequence ID" value="TFY54594.1"/>
    <property type="molecule type" value="Genomic_DNA"/>
</dbReference>
<gene>
    <name evidence="2" type="ORF">EVJ58_g8768</name>
</gene>